<dbReference type="EMBL" id="LR881469">
    <property type="protein sequence ID" value="CAD5329347.1"/>
    <property type="molecule type" value="Genomic_DNA"/>
</dbReference>
<sequence length="170" mass="19617">MGNLIREKKRQVGTVANFNTKSHPRIPMSFVTMLNADEEWPALKPILQNTRNLLNIVKEVKVMFTYIPSHNYRRSVPSLATGVCRRGERDARTVQDVLRPSGVSAHRRVLPLVQCRRKHGKERRRLCRCMEFLTTSIESLKPDVLALSDQCHFSSDFPMSRDHTCACKFH</sequence>
<protein>
    <submittedName>
        <fullName evidence="1">(thale cress) hypothetical protein</fullName>
    </submittedName>
</protein>
<gene>
    <name evidence="1" type="ORF">AT9943_LOCUS16945</name>
</gene>
<proteinExistence type="predicted"/>
<evidence type="ECO:0000313" key="2">
    <source>
        <dbReference type="Proteomes" id="UP000516314"/>
    </source>
</evidence>
<dbReference type="Proteomes" id="UP000516314">
    <property type="component" value="Chromosome 4"/>
</dbReference>
<evidence type="ECO:0000313" key="1">
    <source>
        <dbReference type="EMBL" id="CAD5329347.1"/>
    </source>
</evidence>
<accession>A0A7G2F1F8</accession>
<organism evidence="1 2">
    <name type="scientific">Arabidopsis thaliana</name>
    <name type="common">Mouse-ear cress</name>
    <dbReference type="NCBI Taxonomy" id="3702"/>
    <lineage>
        <taxon>Eukaryota</taxon>
        <taxon>Viridiplantae</taxon>
        <taxon>Streptophyta</taxon>
        <taxon>Embryophyta</taxon>
        <taxon>Tracheophyta</taxon>
        <taxon>Spermatophyta</taxon>
        <taxon>Magnoliopsida</taxon>
        <taxon>eudicotyledons</taxon>
        <taxon>Gunneridae</taxon>
        <taxon>Pentapetalae</taxon>
        <taxon>rosids</taxon>
        <taxon>malvids</taxon>
        <taxon>Brassicales</taxon>
        <taxon>Brassicaceae</taxon>
        <taxon>Camelineae</taxon>
        <taxon>Arabidopsis</taxon>
    </lineage>
</organism>
<name>A0A7G2F1F8_ARATH</name>
<reference evidence="1 2" key="1">
    <citation type="submission" date="2020-09" db="EMBL/GenBank/DDBJ databases">
        <authorList>
            <person name="Ashkenazy H."/>
        </authorList>
    </citation>
    <scope>NUCLEOTIDE SEQUENCE [LARGE SCALE GENOMIC DNA]</scope>
    <source>
        <strain evidence="2">cv. Cdm-0</strain>
    </source>
</reference>
<dbReference type="AlphaFoldDB" id="A0A7G2F1F8"/>